<dbReference type="EMBL" id="MU825398">
    <property type="protein sequence ID" value="KAJ7393375.1"/>
    <property type="molecule type" value="Genomic_DNA"/>
</dbReference>
<dbReference type="AlphaFoldDB" id="A0A9X0DB12"/>
<proteinExistence type="predicted"/>
<keyword evidence="3" id="KW-1185">Reference proteome</keyword>
<gene>
    <name evidence="2" type="ORF">OS493_006346</name>
</gene>
<dbReference type="Proteomes" id="UP001163046">
    <property type="component" value="Unassembled WGS sequence"/>
</dbReference>
<name>A0A9X0DB12_9CNID</name>
<feature type="region of interest" description="Disordered" evidence="1">
    <location>
        <begin position="148"/>
        <end position="184"/>
    </location>
</feature>
<evidence type="ECO:0000313" key="3">
    <source>
        <dbReference type="Proteomes" id="UP001163046"/>
    </source>
</evidence>
<dbReference type="OrthoDB" id="5955805at2759"/>
<evidence type="ECO:0000313" key="2">
    <source>
        <dbReference type="EMBL" id="KAJ7393375.1"/>
    </source>
</evidence>
<accession>A0A9X0DB12</accession>
<evidence type="ECO:0000256" key="1">
    <source>
        <dbReference type="SAM" id="MobiDB-lite"/>
    </source>
</evidence>
<feature type="region of interest" description="Disordered" evidence="1">
    <location>
        <begin position="1"/>
        <end position="21"/>
    </location>
</feature>
<feature type="compositionally biased region" description="Basic and acidic residues" evidence="1">
    <location>
        <begin position="1"/>
        <end position="20"/>
    </location>
</feature>
<feature type="non-terminal residue" evidence="2">
    <location>
        <position position="1"/>
    </location>
</feature>
<sequence>AEKSGERMQQRQRDFTEVQKKSLSKFLPPLTQVQGETNTTVKRKAQLRQRKTTTVIDQTPLWLKGRRESICEMKREMLLDMTAKSKQKTFKIISENNKKISIGAQLPPIRDGVELEQDPWITRLHRQRKNAFVGSCFPFLLEEEKGYDREQEKYRGKNPQQNQQGPRQFPPSNDDAPADSKERTFRGTVYEKVLKMPDPAKIPHLNPRNPKLYHVVMKVRKRKVSKMEQSDAVAARKNTVFTRHWKPEDNFTGK</sequence>
<comment type="caution">
    <text evidence="2">The sequence shown here is derived from an EMBL/GenBank/DDBJ whole genome shotgun (WGS) entry which is preliminary data.</text>
</comment>
<organism evidence="2 3">
    <name type="scientific">Desmophyllum pertusum</name>
    <dbReference type="NCBI Taxonomy" id="174260"/>
    <lineage>
        <taxon>Eukaryota</taxon>
        <taxon>Metazoa</taxon>
        <taxon>Cnidaria</taxon>
        <taxon>Anthozoa</taxon>
        <taxon>Hexacorallia</taxon>
        <taxon>Scleractinia</taxon>
        <taxon>Caryophylliina</taxon>
        <taxon>Caryophylliidae</taxon>
        <taxon>Desmophyllum</taxon>
    </lineage>
</organism>
<reference evidence="2" key="1">
    <citation type="submission" date="2023-01" db="EMBL/GenBank/DDBJ databases">
        <title>Genome assembly of the deep-sea coral Lophelia pertusa.</title>
        <authorList>
            <person name="Herrera S."/>
            <person name="Cordes E."/>
        </authorList>
    </citation>
    <scope>NUCLEOTIDE SEQUENCE</scope>
    <source>
        <strain evidence="2">USNM1676648</strain>
        <tissue evidence="2">Polyp</tissue>
    </source>
</reference>
<protein>
    <submittedName>
        <fullName evidence="2">Uncharacterized protein</fullName>
    </submittedName>
</protein>